<protein>
    <submittedName>
        <fullName evidence="1">Uncharacterized protein</fullName>
    </submittedName>
</protein>
<dbReference type="Proteomes" id="UP000009097">
    <property type="component" value="Unassembled WGS sequence"/>
</dbReference>
<dbReference type="VEuPathDB" id="FungiDB:FOXG_20628"/>
<evidence type="ECO:0000313" key="2">
    <source>
        <dbReference type="Proteomes" id="UP000009097"/>
    </source>
</evidence>
<dbReference type="EMBL" id="DS231711">
    <property type="protein sequence ID" value="KNB12267.1"/>
    <property type="molecule type" value="Genomic_DNA"/>
</dbReference>
<proteinExistence type="predicted"/>
<gene>
    <name evidence="1" type="ORF">FOXG_20628</name>
</gene>
<organism evidence="1 2">
    <name type="scientific">Fusarium oxysporum f. sp. lycopersici (strain 4287 / CBS 123668 / FGSC 9935 / NRRL 34936)</name>
    <name type="common">Fusarium vascular wilt of tomato</name>
    <dbReference type="NCBI Taxonomy" id="426428"/>
    <lineage>
        <taxon>Eukaryota</taxon>
        <taxon>Fungi</taxon>
        <taxon>Dikarya</taxon>
        <taxon>Ascomycota</taxon>
        <taxon>Pezizomycotina</taxon>
        <taxon>Sordariomycetes</taxon>
        <taxon>Hypocreomycetidae</taxon>
        <taxon>Hypocreales</taxon>
        <taxon>Nectriaceae</taxon>
        <taxon>Fusarium</taxon>
        <taxon>Fusarium oxysporum species complex</taxon>
    </lineage>
</organism>
<sequence length="55" mass="6445">MDALYSLCQSSDQHLYHHHHWSFPTHLANSHYLCHSSNNSYQQPKQTQACKSSRC</sequence>
<dbReference type="KEGG" id="fox:FOXG_20628"/>
<dbReference type="GeneID" id="28961334"/>
<evidence type="ECO:0000313" key="1">
    <source>
        <dbReference type="EMBL" id="KNB12267.1"/>
    </source>
</evidence>
<accession>A0A0J9WRC0</accession>
<reference evidence="1" key="2">
    <citation type="journal article" date="2010" name="Nature">
        <title>Comparative genomics reveals mobile pathogenicity chromosomes in Fusarium.</title>
        <authorList>
            <person name="Ma L.J."/>
            <person name="van der Does H.C."/>
            <person name="Borkovich K.A."/>
            <person name="Coleman J.J."/>
            <person name="Daboussi M.J."/>
            <person name="Di Pietro A."/>
            <person name="Dufresne M."/>
            <person name="Freitag M."/>
            <person name="Grabherr M."/>
            <person name="Henrissat B."/>
            <person name="Houterman P.M."/>
            <person name="Kang S."/>
            <person name="Shim W.B."/>
            <person name="Woloshuk C."/>
            <person name="Xie X."/>
            <person name="Xu J.R."/>
            <person name="Antoniw J."/>
            <person name="Baker S.E."/>
            <person name="Bluhm B.H."/>
            <person name="Breakspear A."/>
            <person name="Brown D.W."/>
            <person name="Butchko R.A."/>
            <person name="Chapman S."/>
            <person name="Coulson R."/>
            <person name="Coutinho P.M."/>
            <person name="Danchin E.G."/>
            <person name="Diener A."/>
            <person name="Gale L.R."/>
            <person name="Gardiner D.M."/>
            <person name="Goff S."/>
            <person name="Hammond-Kosack K.E."/>
            <person name="Hilburn K."/>
            <person name="Hua-Van A."/>
            <person name="Jonkers W."/>
            <person name="Kazan K."/>
            <person name="Kodira C.D."/>
            <person name="Koehrsen M."/>
            <person name="Kumar L."/>
            <person name="Lee Y.H."/>
            <person name="Li L."/>
            <person name="Manners J.M."/>
            <person name="Miranda-Saavedra D."/>
            <person name="Mukherjee M."/>
            <person name="Park G."/>
            <person name="Park J."/>
            <person name="Park S.Y."/>
            <person name="Proctor R.H."/>
            <person name="Regev A."/>
            <person name="Ruiz-Roldan M.C."/>
            <person name="Sain D."/>
            <person name="Sakthikumar S."/>
            <person name="Sykes S."/>
            <person name="Schwartz D.C."/>
            <person name="Turgeon B.G."/>
            <person name="Wapinski I."/>
            <person name="Yoder O."/>
            <person name="Young S."/>
            <person name="Zeng Q."/>
            <person name="Zhou S."/>
            <person name="Galagan J."/>
            <person name="Cuomo C.A."/>
            <person name="Kistler H.C."/>
            <person name="Rep M."/>
        </authorList>
    </citation>
    <scope>NUCLEOTIDE SEQUENCE [LARGE SCALE GENOMIC DNA]</scope>
    <source>
        <strain evidence="1">4287</strain>
    </source>
</reference>
<dbReference type="AlphaFoldDB" id="A0A0J9WRC0"/>
<reference evidence="1" key="1">
    <citation type="submission" date="2007-04" db="EMBL/GenBank/DDBJ databases">
        <authorList>
            <consortium name="The Broad Institute Genome Sequencing Platform"/>
            <person name="Birren B."/>
            <person name="Lander E."/>
            <person name="Galagan J."/>
            <person name="Nusbaum C."/>
            <person name="Devon K."/>
            <person name="Ma L.-J."/>
            <person name="Jaffe D."/>
            <person name="Butler J."/>
            <person name="Alvarez P."/>
            <person name="Gnerre S."/>
            <person name="Grabherr M."/>
            <person name="Kleber M."/>
            <person name="Mauceli E."/>
            <person name="Brockman W."/>
            <person name="MacCallum I.A."/>
            <person name="Young S."/>
            <person name="LaButti K."/>
            <person name="DeCaprio D."/>
            <person name="Crawford M."/>
            <person name="Koehrsen M."/>
            <person name="Engels R."/>
            <person name="Montgomery P."/>
            <person name="Pearson M."/>
            <person name="Howarth C."/>
            <person name="Larson L."/>
            <person name="White J."/>
            <person name="O'Leary S."/>
            <person name="Kodira C."/>
            <person name="Zeng Q."/>
            <person name="Yandava C."/>
            <person name="Alvarado L."/>
            <person name="Kistler C."/>
            <person name="Shim W.-B."/>
            <person name="Kang S."/>
            <person name="Woloshuk C."/>
        </authorList>
    </citation>
    <scope>NUCLEOTIDE SEQUENCE</scope>
    <source>
        <strain evidence="1">4287</strain>
    </source>
</reference>
<name>A0A0J9WRC0_FUSO4</name>
<dbReference type="RefSeq" id="XP_018250312.1">
    <property type="nucleotide sequence ID" value="XM_018400923.1"/>
</dbReference>